<dbReference type="STRING" id="31958.SD37_04875"/>
<name>A0A193BS79_AMYOR</name>
<gene>
    <name evidence="2" type="ORF">SD37_04875</name>
</gene>
<dbReference type="Proteomes" id="UP000093695">
    <property type="component" value="Chromosome"/>
</dbReference>
<evidence type="ECO:0000313" key="2">
    <source>
        <dbReference type="EMBL" id="ANN15060.1"/>
    </source>
</evidence>
<dbReference type="RefSeq" id="WP_044851696.1">
    <property type="nucleotide sequence ID" value="NZ_CP016174.1"/>
</dbReference>
<feature type="region of interest" description="Disordered" evidence="1">
    <location>
        <begin position="21"/>
        <end position="46"/>
    </location>
</feature>
<protein>
    <submittedName>
        <fullName evidence="2">Uncharacterized protein</fullName>
    </submittedName>
</protein>
<sequence>MIFKGFRITFFEGHAVLLNHRSGVSDGPNPKAQVHRLPAKGSASERMREIQERKSLLFAEFARKSEAKEIAEQHRLSINS</sequence>
<keyword evidence="3" id="KW-1185">Reference proteome</keyword>
<evidence type="ECO:0000256" key="1">
    <source>
        <dbReference type="SAM" id="MobiDB-lite"/>
    </source>
</evidence>
<dbReference type="EMBL" id="CP016174">
    <property type="protein sequence ID" value="ANN15060.1"/>
    <property type="molecule type" value="Genomic_DNA"/>
</dbReference>
<proteinExistence type="predicted"/>
<reference evidence="2 3" key="1">
    <citation type="journal article" date="2015" name="Genome Announc.">
        <title>Draft Genome Sequence of Norvancomycin-Producing Strain Amycolatopsis orientalis CPCC200066.</title>
        <authorList>
            <person name="Lei X."/>
            <person name="Yuan F."/>
            <person name="Shi Y."/>
            <person name="Li X."/>
            <person name="Wang L."/>
            <person name="Hong B."/>
        </authorList>
    </citation>
    <scope>NUCLEOTIDE SEQUENCE [LARGE SCALE GENOMIC DNA]</scope>
    <source>
        <strain evidence="2 3">B-37</strain>
    </source>
</reference>
<organism evidence="2 3">
    <name type="scientific">Amycolatopsis orientalis</name>
    <name type="common">Nocardia orientalis</name>
    <dbReference type="NCBI Taxonomy" id="31958"/>
    <lineage>
        <taxon>Bacteria</taxon>
        <taxon>Bacillati</taxon>
        <taxon>Actinomycetota</taxon>
        <taxon>Actinomycetes</taxon>
        <taxon>Pseudonocardiales</taxon>
        <taxon>Pseudonocardiaceae</taxon>
        <taxon>Amycolatopsis</taxon>
    </lineage>
</organism>
<accession>A0A193BS79</accession>
<evidence type="ECO:0000313" key="3">
    <source>
        <dbReference type="Proteomes" id="UP000093695"/>
    </source>
</evidence>
<dbReference type="AlphaFoldDB" id="A0A193BS79"/>
<dbReference type="KEGG" id="aori:SD37_04875"/>